<dbReference type="Pfam" id="PF00589">
    <property type="entry name" value="Phage_integrase"/>
    <property type="match status" value="1"/>
</dbReference>
<dbReference type="Gene3D" id="1.10.150.130">
    <property type="match status" value="1"/>
</dbReference>
<dbReference type="SUPFAM" id="SSF56349">
    <property type="entry name" value="DNA breaking-rejoining enzymes"/>
    <property type="match status" value="1"/>
</dbReference>
<dbReference type="GeneID" id="93074731"/>
<dbReference type="InterPro" id="IPR010998">
    <property type="entry name" value="Integrase_recombinase_N"/>
</dbReference>
<gene>
    <name evidence="9" type="ORF">CLPA_c25980</name>
    <name evidence="10" type="ORF">CP6013_00582</name>
</gene>
<evidence type="ECO:0000256" key="1">
    <source>
        <dbReference type="ARBA" id="ARBA00003283"/>
    </source>
</evidence>
<dbReference type="KEGG" id="cpat:CLPA_c25980"/>
<dbReference type="GO" id="GO:0003677">
    <property type="term" value="F:DNA binding"/>
    <property type="evidence" value="ECO:0007669"/>
    <property type="project" value="UniProtKB-UniRule"/>
</dbReference>
<dbReference type="Gene3D" id="1.10.443.10">
    <property type="entry name" value="Intergrase catalytic core"/>
    <property type="match status" value="1"/>
</dbReference>
<evidence type="ECO:0000313" key="10">
    <source>
        <dbReference type="EMBL" id="KRU11335.1"/>
    </source>
</evidence>
<proteinExistence type="inferred from homology"/>
<dbReference type="PROSITE" id="PS51900">
    <property type="entry name" value="CB"/>
    <property type="match status" value="1"/>
</dbReference>
<name>A0A0H3J665_CLOPA</name>
<dbReference type="Pfam" id="PF13495">
    <property type="entry name" value="Phage_int_SAM_4"/>
    <property type="match status" value="1"/>
</dbReference>
<dbReference type="Proteomes" id="UP000030905">
    <property type="component" value="Chromosome"/>
</dbReference>
<reference evidence="9 12" key="1">
    <citation type="journal article" date="2015" name="Genome Announc.">
        <title>Complete Genome Sequence of the Nitrogen-Fixing and Solvent-Producing Clostridium pasteurianum DSM 525.</title>
        <authorList>
            <person name="Poehlein A."/>
            <person name="Grosse-Honebrink A."/>
            <person name="Zhang Y."/>
            <person name="Minton N.P."/>
            <person name="Daniel R."/>
        </authorList>
    </citation>
    <scope>NUCLEOTIDE SEQUENCE [LARGE SCALE GENOMIC DNA]</scope>
    <source>
        <strain evidence="9">DSM 525</strain>
        <strain evidence="12">DSM 525 / ATCC 6013</strain>
    </source>
</reference>
<dbReference type="InterPro" id="IPR013762">
    <property type="entry name" value="Integrase-like_cat_sf"/>
</dbReference>
<dbReference type="RefSeq" id="WP_003442483.1">
    <property type="nucleotide sequence ID" value="NZ_ANZB01000003.1"/>
</dbReference>
<dbReference type="CDD" id="cd00397">
    <property type="entry name" value="DNA_BRE_C"/>
    <property type="match status" value="1"/>
</dbReference>
<dbReference type="EMBL" id="CP009268">
    <property type="protein sequence ID" value="AJA52655.1"/>
    <property type="molecule type" value="Genomic_DNA"/>
</dbReference>
<feature type="domain" description="Tyr recombinase" evidence="7">
    <location>
        <begin position="117"/>
        <end position="296"/>
    </location>
</feature>
<dbReference type="PANTHER" id="PTHR30349">
    <property type="entry name" value="PHAGE INTEGRASE-RELATED"/>
    <property type="match status" value="1"/>
</dbReference>
<dbReference type="Proteomes" id="UP000028042">
    <property type="component" value="Unassembled WGS sequence"/>
</dbReference>
<dbReference type="PATRIC" id="fig|1262449.3.peg.1044"/>
<evidence type="ECO:0000256" key="3">
    <source>
        <dbReference type="ARBA" id="ARBA00022908"/>
    </source>
</evidence>
<dbReference type="InterPro" id="IPR011010">
    <property type="entry name" value="DNA_brk_join_enz"/>
</dbReference>
<accession>A0A0H3J665</accession>
<dbReference type="InterPro" id="IPR002104">
    <property type="entry name" value="Integrase_catalytic"/>
</dbReference>
<sequence length="318" mass="37990">MKKINMKTKVDNKTFEEGFEQFILEHCTMKNFRPSTEKHYREVIKYSFYKFYDKDTKLNELEQDEINNYVLWLKERDIKDSTVNIQLKALKTVIKFFKDKEWIDSSIKVELIRANIEQIEAYTDAEITKLLTKPNLKKCSFVEFRNWVCVCFLCNTGARRSTLISIQIEDLDLDNGYCYYRHTKNRKSQTVPISPSMCNILKEYLEYLPKDCIYLFPTVLGKQMQPRSLSHTVDDYNKSRGISRTGIHKFRHWFAKKSVLLGMDLIRLQKILGHSNLEILRNYVNLLTQDLKKDEVIFNPLEDMQRKNKEIKHIKLRR</sequence>
<keyword evidence="5" id="KW-0233">DNA recombination</keyword>
<evidence type="ECO:0000259" key="7">
    <source>
        <dbReference type="PROSITE" id="PS51898"/>
    </source>
</evidence>
<keyword evidence="4 6" id="KW-0238">DNA-binding</keyword>
<evidence type="ECO:0000256" key="5">
    <source>
        <dbReference type="ARBA" id="ARBA00023172"/>
    </source>
</evidence>
<dbReference type="AlphaFoldDB" id="A0A0H3J665"/>
<comment type="function">
    <text evidence="1">Site-specific tyrosine recombinase, which acts by catalyzing the cutting and rejoining of the recombining DNA molecules.</text>
</comment>
<dbReference type="GO" id="GO:0006310">
    <property type="term" value="P:DNA recombination"/>
    <property type="evidence" value="ECO:0007669"/>
    <property type="project" value="UniProtKB-KW"/>
</dbReference>
<evidence type="ECO:0000313" key="12">
    <source>
        <dbReference type="Proteomes" id="UP000030905"/>
    </source>
</evidence>
<evidence type="ECO:0000259" key="8">
    <source>
        <dbReference type="PROSITE" id="PS51900"/>
    </source>
</evidence>
<evidence type="ECO:0000313" key="9">
    <source>
        <dbReference type="EMBL" id="AJA52655.1"/>
    </source>
</evidence>
<dbReference type="GO" id="GO:0015074">
    <property type="term" value="P:DNA integration"/>
    <property type="evidence" value="ECO:0007669"/>
    <property type="project" value="UniProtKB-KW"/>
</dbReference>
<evidence type="ECO:0000256" key="2">
    <source>
        <dbReference type="ARBA" id="ARBA00008857"/>
    </source>
</evidence>
<dbReference type="InterPro" id="IPR044068">
    <property type="entry name" value="CB"/>
</dbReference>
<comment type="similarity">
    <text evidence="2">Belongs to the 'phage' integrase family.</text>
</comment>
<evidence type="ECO:0000313" key="11">
    <source>
        <dbReference type="Proteomes" id="UP000028042"/>
    </source>
</evidence>
<reference evidence="10 11" key="3">
    <citation type="journal article" name="Genome Announc.">
        <title>Improved Draft Genome Sequence of Clostridium pasteurianum Strain ATCC 6013 (DSM 525) Using a Hybrid Next-Generation Sequencing Approach.</title>
        <authorList>
            <person name="Pyne M.E."/>
            <person name="Utturkar S."/>
            <person name="Brown S.D."/>
            <person name="Moo-Young M."/>
            <person name="Chung D.A."/>
            <person name="Chou C.P."/>
        </authorList>
    </citation>
    <scope>NUCLEOTIDE SEQUENCE [LARGE SCALE GENOMIC DNA]</scope>
    <source>
        <strain evidence="10 11">ATCC 6013</strain>
    </source>
</reference>
<dbReference type="eggNOG" id="COG4974">
    <property type="taxonomic scope" value="Bacteria"/>
</dbReference>
<feature type="domain" description="Core-binding (CB)" evidence="8">
    <location>
        <begin position="13"/>
        <end position="98"/>
    </location>
</feature>
<evidence type="ECO:0000256" key="6">
    <source>
        <dbReference type="PROSITE-ProRule" id="PRU01248"/>
    </source>
</evidence>
<keyword evidence="3" id="KW-0229">DNA integration</keyword>
<organism evidence="9 12">
    <name type="scientific">Clostridium pasteurianum DSM 525 = ATCC 6013</name>
    <dbReference type="NCBI Taxonomy" id="1262449"/>
    <lineage>
        <taxon>Bacteria</taxon>
        <taxon>Bacillati</taxon>
        <taxon>Bacillota</taxon>
        <taxon>Clostridia</taxon>
        <taxon>Eubacteriales</taxon>
        <taxon>Clostridiaceae</taxon>
        <taxon>Clostridium</taxon>
    </lineage>
</organism>
<dbReference type="InterPro" id="IPR004107">
    <property type="entry name" value="Integrase_SAM-like_N"/>
</dbReference>
<keyword evidence="12" id="KW-1185">Reference proteome</keyword>
<dbReference type="InterPro" id="IPR050090">
    <property type="entry name" value="Tyrosine_recombinase_XerCD"/>
</dbReference>
<dbReference type="EMBL" id="JPGY02000001">
    <property type="protein sequence ID" value="KRU11335.1"/>
    <property type="molecule type" value="Genomic_DNA"/>
</dbReference>
<evidence type="ECO:0000256" key="4">
    <source>
        <dbReference type="ARBA" id="ARBA00023125"/>
    </source>
</evidence>
<dbReference type="PROSITE" id="PS51898">
    <property type="entry name" value="TYR_RECOMBINASE"/>
    <property type="match status" value="1"/>
</dbReference>
<dbReference type="KEGG" id="cpae:CPAST_c25980"/>
<protein>
    <submittedName>
        <fullName evidence="9 10">Integrase family protein</fullName>
    </submittedName>
</protein>
<reference evidence="10" key="2">
    <citation type="submission" date="2015-10" db="EMBL/GenBank/DDBJ databases">
        <title>Improved Draft Genome Sequence of Clostridium pasteurianum Strain ATCC 6013 (DSM 525) Using a Hybrid Next-Generation Sequencing Approach.</title>
        <authorList>
            <person name="Pyne M.E."/>
            <person name="Utturkar S.M."/>
            <person name="Brown S.D."/>
            <person name="Moo-Young M."/>
            <person name="Chung D.A."/>
            <person name="Chou P.C."/>
        </authorList>
    </citation>
    <scope>NUCLEOTIDE SEQUENCE</scope>
    <source>
        <strain evidence="10">ATCC 6013</strain>
    </source>
</reference>